<reference evidence="4 5" key="1">
    <citation type="submission" date="2017-11" db="EMBL/GenBank/DDBJ databases">
        <title>Genomic Encyclopedia of Archaeal and Bacterial Type Strains, Phase II (KMG-II): From Individual Species to Whole Genera.</title>
        <authorList>
            <person name="Goeker M."/>
        </authorList>
    </citation>
    <scope>NUCLEOTIDE SEQUENCE [LARGE SCALE GENOMIC DNA]</scope>
    <source>
        <strain evidence="4 5">DSM 22413</strain>
    </source>
</reference>
<dbReference type="Pfam" id="PF00156">
    <property type="entry name" value="Pribosyltran"/>
    <property type="match status" value="1"/>
</dbReference>
<organism evidence="4 5">
    <name type="scientific">Luteimicrobium subarcticum</name>
    <dbReference type="NCBI Taxonomy" id="620910"/>
    <lineage>
        <taxon>Bacteria</taxon>
        <taxon>Bacillati</taxon>
        <taxon>Actinomycetota</taxon>
        <taxon>Actinomycetes</taxon>
        <taxon>Micrococcales</taxon>
        <taxon>Luteimicrobium</taxon>
    </lineage>
</organism>
<dbReference type="InterPro" id="IPR034660">
    <property type="entry name" value="DinB/YfiT-like"/>
</dbReference>
<keyword evidence="2 4" id="KW-0808">Transferase</keyword>
<dbReference type="SUPFAM" id="SSF53271">
    <property type="entry name" value="PRTase-like"/>
    <property type="match status" value="1"/>
</dbReference>
<accession>A0A2M8W1G5</accession>
<evidence type="ECO:0000313" key="4">
    <source>
        <dbReference type="EMBL" id="PJI84771.1"/>
    </source>
</evidence>
<dbReference type="GO" id="GO:0016757">
    <property type="term" value="F:glycosyltransferase activity"/>
    <property type="evidence" value="ECO:0007669"/>
    <property type="project" value="UniProtKB-KW"/>
</dbReference>
<name>A0A2M8W1G5_9MICO</name>
<keyword evidence="1 4" id="KW-0328">Glycosyltransferase</keyword>
<dbReference type="AlphaFoldDB" id="A0A2M8W1G5"/>
<dbReference type="CDD" id="cd06223">
    <property type="entry name" value="PRTases_typeI"/>
    <property type="match status" value="1"/>
</dbReference>
<dbReference type="Proteomes" id="UP000231586">
    <property type="component" value="Unassembled WGS sequence"/>
</dbReference>
<dbReference type="Gene3D" id="1.20.120.450">
    <property type="entry name" value="dinb family like domain"/>
    <property type="match status" value="1"/>
</dbReference>
<sequence>MTTSEGAAAPSDPKTVLRRYLQGGRDALLWKLEGASEQDVRRPLTPTGTNLLGLVKHVASTEAGYLGEVFGRPFPEPLPWMDDDAEDNADMWATADESVADVADLYRRVWAHSDATIEALDLEAAGHVPWWDTDDVTLHRVLVHVIAETHRHAGHADIVRELVDGAVGLRDGVSNLPDHDATWWASYRARLESVAEAVGRGGDGKDAREILTWDLFGRAARELAEQVVASGWLPDVVVAVARGGLVPGGAVAYALGSKGVGTLNVEFYTDIGQTLADPRVLPPFMDTGDMGGQRALVVDDVADSGRTLDLVLKMLTGHGAEVRSAVLYTKPRSIVRPDYSWRDTDRWITFPWSAEPPVEGAGDAVG</sequence>
<comment type="caution">
    <text evidence="4">The sequence shown here is derived from an EMBL/GenBank/DDBJ whole genome shotgun (WGS) entry which is preliminary data.</text>
</comment>
<dbReference type="PANTHER" id="PTHR43363:SF1">
    <property type="entry name" value="HYPOXANTHINE-GUANINE PHOSPHORIBOSYLTRANSFERASE"/>
    <property type="match status" value="1"/>
</dbReference>
<evidence type="ECO:0000256" key="1">
    <source>
        <dbReference type="ARBA" id="ARBA00022676"/>
    </source>
</evidence>
<dbReference type="Pfam" id="PF04978">
    <property type="entry name" value="MST"/>
    <property type="match status" value="1"/>
</dbReference>
<feature type="domain" description="Phosphoribosyltransferase" evidence="3">
    <location>
        <begin position="208"/>
        <end position="354"/>
    </location>
</feature>
<dbReference type="InterPro" id="IPR000836">
    <property type="entry name" value="PRTase_dom"/>
</dbReference>
<evidence type="ECO:0000256" key="2">
    <source>
        <dbReference type="ARBA" id="ARBA00022679"/>
    </source>
</evidence>
<gene>
    <name evidence="4" type="ORF">CLV34_3228</name>
</gene>
<dbReference type="Gene3D" id="3.40.50.2020">
    <property type="match status" value="1"/>
</dbReference>
<proteinExistence type="predicted"/>
<keyword evidence="5" id="KW-1185">Reference proteome</keyword>
<evidence type="ECO:0000313" key="5">
    <source>
        <dbReference type="Proteomes" id="UP000231586"/>
    </source>
</evidence>
<evidence type="ECO:0000259" key="3">
    <source>
        <dbReference type="Pfam" id="PF00156"/>
    </source>
</evidence>
<dbReference type="SUPFAM" id="SSF109854">
    <property type="entry name" value="DinB/YfiT-like putative metalloenzymes"/>
    <property type="match status" value="1"/>
</dbReference>
<dbReference type="InterPro" id="IPR029057">
    <property type="entry name" value="PRTase-like"/>
</dbReference>
<dbReference type="PANTHER" id="PTHR43363">
    <property type="entry name" value="HYPOXANTHINE PHOSPHORIBOSYLTRANSFERASE"/>
    <property type="match status" value="1"/>
</dbReference>
<dbReference type="EMBL" id="PGTZ01000014">
    <property type="protein sequence ID" value="PJI84771.1"/>
    <property type="molecule type" value="Genomic_DNA"/>
</dbReference>
<protein>
    <submittedName>
        <fullName evidence="4">Hypoxanthine phosphoribosyltransferase</fullName>
    </submittedName>
</protein>
<dbReference type="InterPro" id="IPR007061">
    <property type="entry name" value="MST-like"/>
</dbReference>